<dbReference type="PROSITE" id="PS00379">
    <property type="entry name" value="CDP_ALCOHOL_P_TRANSF"/>
    <property type="match status" value="1"/>
</dbReference>
<sequence length="243" mass="28159">MIKLIRKLRKEYSGFRSKYVVEVRRQHEYITNRYYAHLIDPFFTKFFYDLGFHPNVVTMLSGTLGVSAGLLITQDHLMVAALLLQLHYLLDGADGNLARLTNQCTTFGAWLDRIFDKVVQSTLILAIAYAADLPWPIKAVFLSTFYFDILIVHKVILPYMRKHPLVRAPWKQWFMDRGLMPAFDIFLIYVITSICLLFQNVEVLVGIIIVGKNLDWSYRLYECYKTSQLKVAAHPEEDGVVSK</sequence>
<dbReference type="EMBL" id="JBCITM010000009">
    <property type="protein sequence ID" value="MEN1760773.1"/>
    <property type="molecule type" value="Genomic_DNA"/>
</dbReference>
<keyword evidence="5" id="KW-1185">Reference proteome</keyword>
<evidence type="ECO:0000256" key="1">
    <source>
        <dbReference type="ARBA" id="ARBA00022679"/>
    </source>
</evidence>
<comment type="caution">
    <text evidence="4">The sequence shown here is derived from an EMBL/GenBank/DDBJ whole genome shotgun (WGS) entry which is preliminary data.</text>
</comment>
<protein>
    <submittedName>
        <fullName evidence="4">CDP-alcohol phosphatidyltransferase family protein</fullName>
    </submittedName>
</protein>
<dbReference type="Proteomes" id="UP001407405">
    <property type="component" value="Unassembled WGS sequence"/>
</dbReference>
<accession>A0ABU9VUC6</accession>
<keyword evidence="1 2" id="KW-0808">Transferase</keyword>
<name>A0ABU9VUC6_9CLOT</name>
<evidence type="ECO:0000256" key="2">
    <source>
        <dbReference type="RuleBase" id="RU003750"/>
    </source>
</evidence>
<dbReference type="Gene3D" id="1.20.120.1760">
    <property type="match status" value="1"/>
</dbReference>
<dbReference type="InterPro" id="IPR048254">
    <property type="entry name" value="CDP_ALCOHOL_P_TRANSF_CS"/>
</dbReference>
<keyword evidence="3" id="KW-1133">Transmembrane helix</keyword>
<feature type="transmembrane region" description="Helical" evidence="3">
    <location>
        <begin position="137"/>
        <end position="157"/>
    </location>
</feature>
<keyword evidence="3" id="KW-0472">Membrane</keyword>
<organism evidence="4 5">
    <name type="scientific">Anoxynatronum sibiricum</name>
    <dbReference type="NCBI Taxonomy" id="210623"/>
    <lineage>
        <taxon>Bacteria</taxon>
        <taxon>Bacillati</taxon>
        <taxon>Bacillota</taxon>
        <taxon>Clostridia</taxon>
        <taxon>Eubacteriales</taxon>
        <taxon>Clostridiaceae</taxon>
        <taxon>Anoxynatronum</taxon>
    </lineage>
</organism>
<reference evidence="4 5" key="1">
    <citation type="submission" date="2024-04" db="EMBL/GenBank/DDBJ databases">
        <title>Genome sequencing and metabolic network reconstruction of aminoacids and betaine degradation by Anoxynatronum sibiricum.</title>
        <authorList>
            <person name="Detkova E.N."/>
            <person name="Boltjanskaja Y.V."/>
            <person name="Mardanov A.V."/>
            <person name="Kevbrin V."/>
        </authorList>
    </citation>
    <scope>NUCLEOTIDE SEQUENCE [LARGE SCALE GENOMIC DNA]</scope>
    <source>
        <strain evidence="4 5">Z-7981</strain>
    </source>
</reference>
<dbReference type="Pfam" id="PF01066">
    <property type="entry name" value="CDP-OH_P_transf"/>
    <property type="match status" value="1"/>
</dbReference>
<gene>
    <name evidence="4" type="ORF">AAIG11_09825</name>
</gene>
<evidence type="ECO:0000313" key="4">
    <source>
        <dbReference type="EMBL" id="MEN1760773.1"/>
    </source>
</evidence>
<evidence type="ECO:0000256" key="3">
    <source>
        <dbReference type="SAM" id="Phobius"/>
    </source>
</evidence>
<feature type="transmembrane region" description="Helical" evidence="3">
    <location>
        <begin position="178"/>
        <end position="199"/>
    </location>
</feature>
<comment type="similarity">
    <text evidence="2">Belongs to the CDP-alcohol phosphatidyltransferase class-I family.</text>
</comment>
<dbReference type="RefSeq" id="WP_343186098.1">
    <property type="nucleotide sequence ID" value="NZ_JBCITM010000009.1"/>
</dbReference>
<proteinExistence type="inferred from homology"/>
<evidence type="ECO:0000313" key="5">
    <source>
        <dbReference type="Proteomes" id="UP001407405"/>
    </source>
</evidence>
<dbReference type="InterPro" id="IPR043130">
    <property type="entry name" value="CDP-OH_PTrfase_TM_dom"/>
</dbReference>
<dbReference type="InterPro" id="IPR000462">
    <property type="entry name" value="CDP-OH_P_trans"/>
</dbReference>
<keyword evidence="3" id="KW-0812">Transmembrane</keyword>